<dbReference type="Proteomes" id="UP000499080">
    <property type="component" value="Unassembled WGS sequence"/>
</dbReference>
<name>A0A4Y2HG09_ARAVE</name>
<protein>
    <submittedName>
        <fullName evidence="1">Uncharacterized protein</fullName>
    </submittedName>
</protein>
<gene>
    <name evidence="1" type="ORF">AVEN_98712_1</name>
</gene>
<evidence type="ECO:0000313" key="1">
    <source>
        <dbReference type="EMBL" id="GBM64209.1"/>
    </source>
</evidence>
<dbReference type="EMBL" id="BGPR01001916">
    <property type="protein sequence ID" value="GBM64209.1"/>
    <property type="molecule type" value="Genomic_DNA"/>
</dbReference>
<reference evidence="1 2" key="1">
    <citation type="journal article" date="2019" name="Sci. Rep.">
        <title>Orb-weaving spider Araneus ventricosus genome elucidates the spidroin gene catalogue.</title>
        <authorList>
            <person name="Kono N."/>
            <person name="Nakamura H."/>
            <person name="Ohtoshi R."/>
            <person name="Moran D.A.P."/>
            <person name="Shinohara A."/>
            <person name="Yoshida Y."/>
            <person name="Fujiwara M."/>
            <person name="Mori M."/>
            <person name="Tomita M."/>
            <person name="Arakawa K."/>
        </authorList>
    </citation>
    <scope>NUCLEOTIDE SEQUENCE [LARGE SCALE GENOMIC DNA]</scope>
</reference>
<sequence>MFSHHCLKRTLNKISVWNPDCVPNLGCMGVSSYFLLELLQQFLSFASSMGIVMVEEDTITQHAKFASDGFKMGLVTISLFRNGGTLIYNKAHYLEQGSLQTVMCKQLQELVLWAGT</sequence>
<keyword evidence="2" id="KW-1185">Reference proteome</keyword>
<evidence type="ECO:0000313" key="2">
    <source>
        <dbReference type="Proteomes" id="UP000499080"/>
    </source>
</evidence>
<comment type="caution">
    <text evidence="1">The sequence shown here is derived from an EMBL/GenBank/DDBJ whole genome shotgun (WGS) entry which is preliminary data.</text>
</comment>
<proteinExistence type="predicted"/>
<dbReference type="AlphaFoldDB" id="A0A4Y2HG09"/>
<organism evidence="1 2">
    <name type="scientific">Araneus ventricosus</name>
    <name type="common">Orbweaver spider</name>
    <name type="synonym">Epeira ventricosa</name>
    <dbReference type="NCBI Taxonomy" id="182803"/>
    <lineage>
        <taxon>Eukaryota</taxon>
        <taxon>Metazoa</taxon>
        <taxon>Ecdysozoa</taxon>
        <taxon>Arthropoda</taxon>
        <taxon>Chelicerata</taxon>
        <taxon>Arachnida</taxon>
        <taxon>Araneae</taxon>
        <taxon>Araneomorphae</taxon>
        <taxon>Entelegynae</taxon>
        <taxon>Araneoidea</taxon>
        <taxon>Araneidae</taxon>
        <taxon>Araneus</taxon>
    </lineage>
</organism>
<accession>A0A4Y2HG09</accession>